<organism evidence="12 13">
    <name type="scientific">Phaeoacremonium minimum (strain UCR-PA7)</name>
    <name type="common">Esca disease fungus</name>
    <name type="synonym">Togninia minima</name>
    <dbReference type="NCBI Taxonomy" id="1286976"/>
    <lineage>
        <taxon>Eukaryota</taxon>
        <taxon>Fungi</taxon>
        <taxon>Dikarya</taxon>
        <taxon>Ascomycota</taxon>
        <taxon>Pezizomycotina</taxon>
        <taxon>Sordariomycetes</taxon>
        <taxon>Sordariomycetidae</taxon>
        <taxon>Togniniales</taxon>
        <taxon>Togniniaceae</taxon>
        <taxon>Phaeoacremonium</taxon>
    </lineage>
</organism>
<evidence type="ECO:0000256" key="9">
    <source>
        <dbReference type="ARBA" id="ARBA00022694"/>
    </source>
</evidence>
<proteinExistence type="inferred from homology"/>
<dbReference type="Proteomes" id="UP000014074">
    <property type="component" value="Unassembled WGS sequence"/>
</dbReference>
<evidence type="ECO:0000256" key="10">
    <source>
        <dbReference type="ARBA" id="ARBA00047957"/>
    </source>
</evidence>
<dbReference type="AlphaFoldDB" id="R8BI36"/>
<evidence type="ECO:0000256" key="3">
    <source>
        <dbReference type="ARBA" id="ARBA00012795"/>
    </source>
</evidence>
<comment type="catalytic activity">
    <reaction evidence="10 11">
        <text>uridine(44) in tRNA(Ser) + S-adenosyl-L-methionine = 2'-O-methyluridine(44) in tRNA(Ser) + S-adenosyl-L-homocysteine + H(+)</text>
        <dbReference type="Rhea" id="RHEA:43100"/>
        <dbReference type="Rhea" id="RHEA-COMP:10339"/>
        <dbReference type="Rhea" id="RHEA-COMP:10340"/>
        <dbReference type="ChEBI" id="CHEBI:15378"/>
        <dbReference type="ChEBI" id="CHEBI:57856"/>
        <dbReference type="ChEBI" id="CHEBI:59789"/>
        <dbReference type="ChEBI" id="CHEBI:65315"/>
        <dbReference type="ChEBI" id="CHEBI:74478"/>
        <dbReference type="EC" id="2.1.1.211"/>
    </reaction>
</comment>
<comment type="similarity">
    <text evidence="2 11">Belongs to the TRM44 family.</text>
</comment>
<dbReference type="EMBL" id="KB933181">
    <property type="protein sequence ID" value="EON98971.1"/>
    <property type="molecule type" value="Genomic_DNA"/>
</dbReference>
<keyword evidence="5 11" id="KW-0963">Cytoplasm</keyword>
<dbReference type="GeneID" id="19326053"/>
<dbReference type="InterPro" id="IPR011671">
    <property type="entry name" value="tRNA_uracil_MeTrfase"/>
</dbReference>
<evidence type="ECO:0000256" key="2">
    <source>
        <dbReference type="ARBA" id="ARBA00009056"/>
    </source>
</evidence>
<dbReference type="KEGG" id="tmn:UCRPA7_5492"/>
<evidence type="ECO:0000256" key="11">
    <source>
        <dbReference type="RuleBase" id="RU368004"/>
    </source>
</evidence>
<reference evidence="13" key="1">
    <citation type="journal article" date="2013" name="Genome Announc.">
        <title>Draft genome sequence of the ascomycete Phaeoacremonium aleophilum strain UCR-PA7, a causal agent of the esca disease complex in grapevines.</title>
        <authorList>
            <person name="Blanco-Ulate B."/>
            <person name="Rolshausen P."/>
            <person name="Cantu D."/>
        </authorList>
    </citation>
    <scope>NUCLEOTIDE SEQUENCE [LARGE SCALE GENOMIC DNA]</scope>
    <source>
        <strain evidence="13">UCR-PA7</strain>
    </source>
</reference>
<dbReference type="RefSeq" id="XP_007916230.1">
    <property type="nucleotide sequence ID" value="XM_007918039.1"/>
</dbReference>
<protein>
    <recommendedName>
        <fullName evidence="4 11">tRNA (uracil-O(2)-)-methyltransferase</fullName>
        <ecNumber evidence="3 11">2.1.1.211</ecNumber>
    </recommendedName>
</protein>
<keyword evidence="13" id="KW-1185">Reference proteome</keyword>
<comment type="function">
    <text evidence="11">Adenosyl-L-methionine (AdoMet)-dependent tRNA (uracil-O(2)-)-methyltransferase.</text>
</comment>
<dbReference type="GO" id="GO:0141101">
    <property type="term" value="F:tRNA(Ser) (uridine(44)-2'-O-)-methyltransferase activity"/>
    <property type="evidence" value="ECO:0007669"/>
    <property type="project" value="UniProtKB-EC"/>
</dbReference>
<keyword evidence="8 11" id="KW-0949">S-adenosyl-L-methionine</keyword>
<comment type="subcellular location">
    <subcellularLocation>
        <location evidence="1 11">Cytoplasm</location>
    </subcellularLocation>
</comment>
<accession>R8BI36</accession>
<evidence type="ECO:0000256" key="7">
    <source>
        <dbReference type="ARBA" id="ARBA00022679"/>
    </source>
</evidence>
<dbReference type="EC" id="2.1.1.211" evidence="3 11"/>
<dbReference type="HOGENOM" id="CLU_018580_2_0_1"/>
<gene>
    <name evidence="12" type="ORF">UCRPA7_5492</name>
</gene>
<evidence type="ECO:0000313" key="13">
    <source>
        <dbReference type="Proteomes" id="UP000014074"/>
    </source>
</evidence>
<sequence>MGFSPDAFGSDASPFLEETVADGPVWSPVFRHGCNFDGAVFNRVMLNLIKNPNINSSWLFRADILLNREGAEALEGVAPFENQPPLPTFKSFQCERVIVRRMIPRNAQRDQPLDQTCVLYTGTDSGRSLVIYLPHFKSEADVPFYHPAVRGIAFLHEWKEGESAGHISIHYVYFDRDNAAQKVTRTALSLLGMLYKHGEGEAKGYVKRVQHDVLVPQPILQDRYAKLKQKYARTLVDNWMESTDPGKHVFEDLCIAAFLIELWNDMYKDSKFPGFVDIGCGNGLLVYILNQEGYTGWGFDARARKSWDTYNTKASTSEFAGVQDSLQQLILLPSIAMKGDSDTRDIATDRIHNGHFPKGTFIVSNHADELTPWTPILGALSDCPFIMIPCCSHDLTGAKFRAPPPKGKTAPKSTYYSLMTWVSDIAADCGWEVEKEMLRIPSTRNAAVIGRRRTADSSSIDFQAVVNRYGGTEGYFDNVVKLLKSNPRGH</sequence>
<dbReference type="Pfam" id="PF07757">
    <property type="entry name" value="AdoMet_MTase"/>
    <property type="match status" value="1"/>
</dbReference>
<name>R8BI36_PHAM7</name>
<evidence type="ECO:0000313" key="12">
    <source>
        <dbReference type="EMBL" id="EON98971.1"/>
    </source>
</evidence>
<evidence type="ECO:0000256" key="5">
    <source>
        <dbReference type="ARBA" id="ARBA00022490"/>
    </source>
</evidence>
<dbReference type="GO" id="GO:0002128">
    <property type="term" value="P:tRNA nucleoside ribose methylation"/>
    <property type="evidence" value="ECO:0007669"/>
    <property type="project" value="EnsemblFungi"/>
</dbReference>
<keyword evidence="7 11" id="KW-0808">Transferase</keyword>
<dbReference type="OrthoDB" id="10047021at2759"/>
<evidence type="ECO:0000256" key="1">
    <source>
        <dbReference type="ARBA" id="ARBA00004496"/>
    </source>
</evidence>
<dbReference type="PANTHER" id="PTHR21210">
    <property type="entry name" value="TRNA (URACIL-O(2)-)-METHYLTRANSFERASE-RELATED"/>
    <property type="match status" value="1"/>
</dbReference>
<evidence type="ECO:0000256" key="8">
    <source>
        <dbReference type="ARBA" id="ARBA00022691"/>
    </source>
</evidence>
<keyword evidence="9 11" id="KW-0819">tRNA processing</keyword>
<evidence type="ECO:0000256" key="4">
    <source>
        <dbReference type="ARBA" id="ARBA00017788"/>
    </source>
</evidence>
<dbReference type="PANTHER" id="PTHR21210:SF0">
    <property type="entry name" value="TRNA (URACIL-O(2)-)-METHYLTRANSFERASE-RELATED"/>
    <property type="match status" value="1"/>
</dbReference>
<dbReference type="GO" id="GO:0005737">
    <property type="term" value="C:cytoplasm"/>
    <property type="evidence" value="ECO:0007669"/>
    <property type="project" value="UniProtKB-SubCell"/>
</dbReference>
<dbReference type="eggNOG" id="KOG3790">
    <property type="taxonomic scope" value="Eukaryota"/>
</dbReference>
<evidence type="ECO:0000256" key="6">
    <source>
        <dbReference type="ARBA" id="ARBA00022603"/>
    </source>
</evidence>
<keyword evidence="6 11" id="KW-0489">Methyltransferase</keyword>